<organism evidence="1">
    <name type="scientific">Podoviridae sp. ct53O25</name>
    <dbReference type="NCBI Taxonomy" id="2826539"/>
    <lineage>
        <taxon>Viruses</taxon>
        <taxon>Duplodnaviria</taxon>
        <taxon>Heunggongvirae</taxon>
        <taxon>Uroviricota</taxon>
        <taxon>Caudoviricetes</taxon>
    </lineage>
</organism>
<reference evidence="1" key="1">
    <citation type="journal article" date="2021" name="Proc. Natl. Acad. Sci. U.S.A.">
        <title>A Catalog of Tens of Thousands of Viruses from Human Metagenomes Reveals Hidden Associations with Chronic Diseases.</title>
        <authorList>
            <person name="Tisza M.J."/>
            <person name="Buck C.B."/>
        </authorList>
    </citation>
    <scope>NUCLEOTIDE SEQUENCE</scope>
    <source>
        <strain evidence="1">Ct53O25</strain>
    </source>
</reference>
<accession>A0A8S5MBK9</accession>
<evidence type="ECO:0000313" key="1">
    <source>
        <dbReference type="EMBL" id="DAD79634.1"/>
    </source>
</evidence>
<name>A0A8S5MBK9_9CAUD</name>
<proteinExistence type="predicted"/>
<protein>
    <submittedName>
        <fullName evidence="1">Zinc-ribbon domain protein</fullName>
    </submittedName>
</protein>
<sequence>MCLEQTKRCPICLETKPFSEFEKQHGGKVGYRCKACAAAYKREVYNQRKLPIQLNNRITKIKEFCKRHGIEINIEVLNDEAEWY</sequence>
<dbReference type="EMBL" id="BK014869">
    <property type="protein sequence ID" value="DAD79634.1"/>
    <property type="molecule type" value="Genomic_DNA"/>
</dbReference>